<dbReference type="InterPro" id="IPR019261">
    <property type="entry name" value="PARG_cat_microbial"/>
</dbReference>
<proteinExistence type="predicted"/>
<dbReference type="SUPFAM" id="SSF52949">
    <property type="entry name" value="Macro domain-like"/>
    <property type="match status" value="1"/>
</dbReference>
<sequence>MKYDLFSIILIKSFIMDFKDNRRSDKFRKTAQHFKSHLQHKNHRYVDQNLVNVWNDTKNYFVKNPKPISPSTKINIWSLNEVLDDPKIVNNCVVEVLNEDSFNLGIRYISEGLNPLVLNMASDFKPGGGVANGKTAQEEELFRRSNAHLTHPNAWYPLSKDEIIYSPEVTIIKDTRNNDYALIDEVKVAMIAVAAIRRPKLVYGSFSKDDYDLMSNKIEAMFMVGIEKKHDALVLGAFGCGAFHNPPGEVAEIFSVMVDKYGKYFKKIGFAVLTVKSTDNDNLEAFREAFKK</sequence>
<evidence type="ECO:0000259" key="1">
    <source>
        <dbReference type="Pfam" id="PF10021"/>
    </source>
</evidence>
<dbReference type="NCBIfam" id="TIGR02452">
    <property type="entry name" value="TIGR02452 family protein"/>
    <property type="match status" value="1"/>
</dbReference>
<dbReference type="PIRSF" id="PIRSF014899">
    <property type="entry name" value="UCP014899"/>
    <property type="match status" value="1"/>
</dbReference>
<dbReference type="PANTHER" id="PTHR35596:SF1">
    <property type="entry name" value="MICROBIAL-TYPE PARG CATALYTIC DOMAIN-CONTAINING PROTEIN"/>
    <property type="match status" value="1"/>
</dbReference>
<dbReference type="Pfam" id="PF10021">
    <property type="entry name" value="PARG_cat_microb"/>
    <property type="match status" value="1"/>
</dbReference>
<reference evidence="2 3" key="1">
    <citation type="submission" date="2020-04" db="EMBL/GenBank/DDBJ databases">
        <title>Advantages and limits of metagenomic assembly and binning of a giant virus.</title>
        <authorList>
            <person name="Schulz F."/>
            <person name="Andreani J."/>
            <person name="Francis R."/>
            <person name="Boudjemaa H."/>
            <person name="Bou Khalil J.Y."/>
            <person name="Lee J."/>
            <person name="La Scola B."/>
            <person name="Woyke T."/>
        </authorList>
    </citation>
    <scope>NUCLEOTIDE SEQUENCE [LARGE SCALE GENOMIC DNA]</scope>
    <source>
        <strain evidence="2 3">FV1/VV64</strain>
    </source>
</reference>
<accession>A0A7D3UQS0</accession>
<dbReference type="InterPro" id="IPR012664">
    <property type="entry name" value="CHP02452"/>
</dbReference>
<organism evidence="2 3">
    <name type="scientific">Fadolivirus FV1/VV64</name>
    <dbReference type="NCBI Taxonomy" id="3070911"/>
    <lineage>
        <taxon>Viruses</taxon>
        <taxon>Varidnaviria</taxon>
        <taxon>Bamfordvirae</taxon>
        <taxon>Nucleocytoviricota</taxon>
        <taxon>Megaviricetes</taxon>
        <taxon>Imitervirales</taxon>
        <taxon>Mimiviridae</taxon>
        <taxon>Klosneuvirinae</taxon>
        <taxon>Fadolivirus</taxon>
        <taxon>Fadolivirus algeromassiliense</taxon>
    </lineage>
</organism>
<evidence type="ECO:0000313" key="3">
    <source>
        <dbReference type="Proteomes" id="UP001162001"/>
    </source>
</evidence>
<evidence type="ECO:0000313" key="2">
    <source>
        <dbReference type="EMBL" id="QKF94668.1"/>
    </source>
</evidence>
<protein>
    <submittedName>
        <fullName evidence="2">DUF2263 protein</fullName>
    </submittedName>
</protein>
<dbReference type="Gene3D" id="3.40.220.10">
    <property type="entry name" value="Leucine Aminopeptidase, subunit E, domain 1"/>
    <property type="match status" value="1"/>
</dbReference>
<name>A0A7D3UQS0_9VIRU</name>
<gene>
    <name evidence="2" type="ORF">Fadolivirus_1_1210</name>
</gene>
<keyword evidence="3" id="KW-1185">Reference proteome</keyword>
<feature type="domain" description="Microbial-type PARG catalytic" evidence="1">
    <location>
        <begin position="70"/>
        <end position="174"/>
    </location>
</feature>
<dbReference type="EMBL" id="MT418680">
    <property type="protein sequence ID" value="QKF94668.1"/>
    <property type="molecule type" value="Genomic_DNA"/>
</dbReference>
<dbReference type="PANTHER" id="PTHR35596">
    <property type="entry name" value="DUF2263 DOMAIN-CONTAINING PROTEIN"/>
    <property type="match status" value="1"/>
</dbReference>
<dbReference type="InterPro" id="IPR043472">
    <property type="entry name" value="Macro_dom-like"/>
</dbReference>
<dbReference type="Proteomes" id="UP001162001">
    <property type="component" value="Segment"/>
</dbReference>